<feature type="domain" description="FAD-binding FR-type" evidence="6">
    <location>
        <begin position="485"/>
        <end position="598"/>
    </location>
</feature>
<keyword evidence="1" id="KW-0285">Flavoprotein</keyword>
<keyword evidence="4" id="KW-1133">Transmembrane helix</keyword>
<dbReference type="Gene3D" id="3.40.50.80">
    <property type="entry name" value="Nucleotide-binding domain of ferredoxin-NADP reductase (FNR) module"/>
    <property type="match status" value="1"/>
</dbReference>
<name>A0A1I6GDR3_9RHOB</name>
<keyword evidence="2" id="KW-0288">FMN</keyword>
<keyword evidence="4" id="KW-0472">Membrane</keyword>
<dbReference type="InterPro" id="IPR039261">
    <property type="entry name" value="FNR_nucleotide-bd"/>
</dbReference>
<accession>A0A1I6GDR3</accession>
<dbReference type="CDD" id="cd06201">
    <property type="entry name" value="SiR_like2"/>
    <property type="match status" value="1"/>
</dbReference>
<feature type="transmembrane region" description="Helical" evidence="4">
    <location>
        <begin position="122"/>
        <end position="143"/>
    </location>
</feature>
<evidence type="ECO:0000313" key="7">
    <source>
        <dbReference type="EMBL" id="SFR40261.1"/>
    </source>
</evidence>
<dbReference type="SUPFAM" id="SSF52218">
    <property type="entry name" value="Flavoproteins"/>
    <property type="match status" value="1"/>
</dbReference>
<feature type="domain" description="Flavodoxin-like" evidence="5">
    <location>
        <begin position="333"/>
        <end position="469"/>
    </location>
</feature>
<dbReference type="InterPro" id="IPR001709">
    <property type="entry name" value="Flavoprot_Pyr_Nucl_cyt_Rdtase"/>
</dbReference>
<dbReference type="PROSITE" id="PS51384">
    <property type="entry name" value="FAD_FR"/>
    <property type="match status" value="1"/>
</dbReference>
<dbReference type="Pfam" id="PF03929">
    <property type="entry name" value="PepSY_TM"/>
    <property type="match status" value="1"/>
</dbReference>
<sequence length="735" mass="78432">MIRALHRWPGLVAAVFLVVLSLSGAVLSVFPALDRISAPQAQTSLDVATLADRIHGNYPGVEQIRRAPSGRVTAYWFHDGVPGSAVIDPATGTATASADPNKTQRWLTELHRSLFLDDSGRMVIAGAALGMLLLTVSGAALVARRSGGWRSWSSPVRGPLAGRLHVKVARVAVVGLGLSSLTALWMSALTFELLPDTGSNPVFPSAVSAQMGVELTAIPLLIETKVSELRELTFPYAGDVSDVFTLKTDSGKGYIDQGTGAVLAWDTPGTLASISETIYTLHTGQGAPLLGLVMGLLALATPILAVTGALVWCAARRGQPRIRDNARAGSADTIVLVGSEGGSTWGFAATLHQALVQAGHLIHTAPMSAFNPHEYSNAERLIILTATYGDGVGPASATGFLKRLRRGEYVRKTPVAVLGFGDRSFPKFCAYGQAVAQDLQNAGYEMLLPFDTIDRQSVQDFARWGRDLAASMGSSFELDHQPVVPEVVKLTLTSRRDYGADVQAPTSILRFALPKLSIWQRVTRTGFARFEAGDLIGIFPSGSIVPRLYSLASGRGDGFVEIVVKKQSGGLCSGQLVTLEPGDTIQAFLRRNPNFHAQTAKTPLILVGAGTGVAPLAGIVRANTRLRPIHLLFGMRHLHSDFLYQEEISGWQADGKLHHLLEAESRGARPRYVQDVLRAEAVEMLGLIQQGAKVMVCGGREMAGGVASAMTDILSPVGLSLQTLKAEGRYVEDVY</sequence>
<evidence type="ECO:0000259" key="6">
    <source>
        <dbReference type="PROSITE" id="PS51384"/>
    </source>
</evidence>
<dbReference type="InterPro" id="IPR017938">
    <property type="entry name" value="Riboflavin_synthase-like_b-brl"/>
</dbReference>
<reference evidence="8" key="1">
    <citation type="submission" date="2016-10" db="EMBL/GenBank/DDBJ databases">
        <authorList>
            <person name="Varghese N."/>
            <person name="Submissions S."/>
        </authorList>
    </citation>
    <scope>NUCLEOTIDE SEQUENCE [LARGE SCALE GENOMIC DNA]</scope>
    <source>
        <strain evidence="8">DSM 26921</strain>
    </source>
</reference>
<dbReference type="InterPro" id="IPR005625">
    <property type="entry name" value="PepSY-ass_TM"/>
</dbReference>
<proteinExistence type="predicted"/>
<evidence type="ECO:0000256" key="1">
    <source>
        <dbReference type="ARBA" id="ARBA00022630"/>
    </source>
</evidence>
<feature type="transmembrane region" description="Helical" evidence="4">
    <location>
        <begin position="289"/>
        <end position="315"/>
    </location>
</feature>
<dbReference type="GO" id="GO:0003958">
    <property type="term" value="F:NADPH-hemoprotein reductase activity"/>
    <property type="evidence" value="ECO:0007669"/>
    <property type="project" value="UniProtKB-EC"/>
</dbReference>
<dbReference type="PRINTS" id="PR00371">
    <property type="entry name" value="FPNCR"/>
</dbReference>
<organism evidence="7 8">
    <name type="scientific">Litoreibacter janthinus</name>
    <dbReference type="NCBI Taxonomy" id="670154"/>
    <lineage>
        <taxon>Bacteria</taxon>
        <taxon>Pseudomonadati</taxon>
        <taxon>Pseudomonadota</taxon>
        <taxon>Alphaproteobacteria</taxon>
        <taxon>Rhodobacterales</taxon>
        <taxon>Roseobacteraceae</taxon>
        <taxon>Litoreibacter</taxon>
    </lineage>
</organism>
<feature type="transmembrane region" description="Helical" evidence="4">
    <location>
        <begin position="164"/>
        <end position="186"/>
    </location>
</feature>
<evidence type="ECO:0000259" key="5">
    <source>
        <dbReference type="PROSITE" id="PS50902"/>
    </source>
</evidence>
<gene>
    <name evidence="7" type="ORF">SAMN04488002_1288</name>
</gene>
<dbReference type="OrthoDB" id="9816402at2"/>
<evidence type="ECO:0000256" key="2">
    <source>
        <dbReference type="ARBA" id="ARBA00022643"/>
    </source>
</evidence>
<dbReference type="InterPro" id="IPR008254">
    <property type="entry name" value="Flavodoxin/NO_synth"/>
</dbReference>
<dbReference type="SUPFAM" id="SSF52343">
    <property type="entry name" value="Ferredoxin reductase-like, C-terminal NADP-linked domain"/>
    <property type="match status" value="1"/>
</dbReference>
<protein>
    <recommendedName>
        <fullName evidence="3">NADPH--hemoprotein reductase</fullName>
        <ecNumber evidence="3">1.6.2.4</ecNumber>
    </recommendedName>
</protein>
<dbReference type="PANTHER" id="PTHR19384">
    <property type="entry name" value="NITRIC OXIDE SYNTHASE-RELATED"/>
    <property type="match status" value="1"/>
</dbReference>
<keyword evidence="4" id="KW-0812">Transmembrane</keyword>
<dbReference type="GO" id="GO:0050660">
    <property type="term" value="F:flavin adenine dinucleotide binding"/>
    <property type="evidence" value="ECO:0007669"/>
    <property type="project" value="TreeGrafter"/>
</dbReference>
<dbReference type="Proteomes" id="UP000199658">
    <property type="component" value="Unassembled WGS sequence"/>
</dbReference>
<dbReference type="Gene3D" id="3.40.50.360">
    <property type="match status" value="1"/>
</dbReference>
<keyword evidence="8" id="KW-1185">Reference proteome</keyword>
<dbReference type="GO" id="GO:0005829">
    <property type="term" value="C:cytosol"/>
    <property type="evidence" value="ECO:0007669"/>
    <property type="project" value="TreeGrafter"/>
</dbReference>
<evidence type="ECO:0000256" key="3">
    <source>
        <dbReference type="ARBA" id="ARBA00023797"/>
    </source>
</evidence>
<dbReference type="Gene3D" id="2.40.30.10">
    <property type="entry name" value="Translation factors"/>
    <property type="match status" value="1"/>
</dbReference>
<dbReference type="AlphaFoldDB" id="A0A1I6GDR3"/>
<dbReference type="SUPFAM" id="SSF63380">
    <property type="entry name" value="Riboflavin synthase domain-like"/>
    <property type="match status" value="1"/>
</dbReference>
<evidence type="ECO:0000256" key="4">
    <source>
        <dbReference type="SAM" id="Phobius"/>
    </source>
</evidence>
<dbReference type="InterPro" id="IPR029039">
    <property type="entry name" value="Flavoprotein-like_sf"/>
</dbReference>
<dbReference type="STRING" id="670154.SAMN04488002_1288"/>
<dbReference type="Pfam" id="PF00175">
    <property type="entry name" value="NAD_binding_1"/>
    <property type="match status" value="1"/>
</dbReference>
<dbReference type="InterPro" id="IPR017927">
    <property type="entry name" value="FAD-bd_FR_type"/>
</dbReference>
<dbReference type="EMBL" id="FOYO01000001">
    <property type="protein sequence ID" value="SFR40261.1"/>
    <property type="molecule type" value="Genomic_DNA"/>
</dbReference>
<dbReference type="Pfam" id="PF00258">
    <property type="entry name" value="Flavodoxin_1"/>
    <property type="match status" value="1"/>
</dbReference>
<dbReference type="RefSeq" id="WP_090213944.1">
    <property type="nucleotide sequence ID" value="NZ_FOYO01000001.1"/>
</dbReference>
<dbReference type="InterPro" id="IPR001433">
    <property type="entry name" value="OxRdtase_FAD/NAD-bd"/>
</dbReference>
<evidence type="ECO:0000313" key="8">
    <source>
        <dbReference type="Proteomes" id="UP000199658"/>
    </source>
</evidence>
<dbReference type="GO" id="GO:0010181">
    <property type="term" value="F:FMN binding"/>
    <property type="evidence" value="ECO:0007669"/>
    <property type="project" value="InterPro"/>
</dbReference>
<dbReference type="PANTHER" id="PTHR19384:SF17">
    <property type="entry name" value="NADPH--CYTOCHROME P450 REDUCTASE"/>
    <property type="match status" value="1"/>
</dbReference>
<dbReference type="EC" id="1.6.2.4" evidence="3"/>
<dbReference type="PROSITE" id="PS50902">
    <property type="entry name" value="FLAVODOXIN_LIKE"/>
    <property type="match status" value="1"/>
</dbReference>